<gene>
    <name evidence="3" type="ORF">BDD41_1171</name>
</gene>
<reference evidence="3 4" key="1">
    <citation type="submission" date="2018-08" db="EMBL/GenBank/DDBJ databases">
        <title>Genomic Encyclopedia of Archaeal and Bacterial Type Strains, Phase II (KMG-II): from individual species to whole genera.</title>
        <authorList>
            <person name="Goeker M."/>
        </authorList>
    </citation>
    <scope>NUCLEOTIDE SEQUENCE [LARGE SCALE GENOMIC DNA]</scope>
    <source>
        <strain evidence="3 4">DSM 17099</strain>
    </source>
</reference>
<name>A0A3D9XU73_PARVE</name>
<evidence type="ECO:0000259" key="2">
    <source>
        <dbReference type="Pfam" id="PF01052"/>
    </source>
</evidence>
<dbReference type="EMBL" id="QTUJ01000001">
    <property type="protein sequence ID" value="REF72683.1"/>
    <property type="molecule type" value="Genomic_DNA"/>
</dbReference>
<dbReference type="InterPro" id="IPR036429">
    <property type="entry name" value="SpoA-like_sf"/>
</dbReference>
<dbReference type="SUPFAM" id="SSF101801">
    <property type="entry name" value="Surface presentation of antigens (SPOA)"/>
    <property type="match status" value="1"/>
</dbReference>
<feature type="region of interest" description="Disordered" evidence="1">
    <location>
        <begin position="332"/>
        <end position="390"/>
    </location>
</feature>
<evidence type="ECO:0000313" key="3">
    <source>
        <dbReference type="EMBL" id="REF72683.1"/>
    </source>
</evidence>
<protein>
    <submittedName>
        <fullName evidence="3">Flagellar motor switch protein FliM</fullName>
    </submittedName>
</protein>
<dbReference type="InterPro" id="IPR001543">
    <property type="entry name" value="FliN-like_C"/>
</dbReference>
<dbReference type="Proteomes" id="UP000256941">
    <property type="component" value="Unassembled WGS sequence"/>
</dbReference>
<comment type="caution">
    <text evidence="3">The sequence shown here is derived from an EMBL/GenBank/DDBJ whole genome shotgun (WGS) entry which is preliminary data.</text>
</comment>
<feature type="compositionally biased region" description="Polar residues" evidence="1">
    <location>
        <begin position="1"/>
        <end position="11"/>
    </location>
</feature>
<keyword evidence="3" id="KW-0966">Cell projection</keyword>
<dbReference type="AlphaFoldDB" id="A0A3D9XU73"/>
<dbReference type="Gene3D" id="2.30.330.10">
    <property type="entry name" value="SpoA-like"/>
    <property type="match status" value="1"/>
</dbReference>
<feature type="region of interest" description="Disordered" evidence="1">
    <location>
        <begin position="228"/>
        <end position="253"/>
    </location>
</feature>
<accession>A0A3D9XU73</accession>
<feature type="region of interest" description="Disordered" evidence="1">
    <location>
        <begin position="1"/>
        <end position="29"/>
    </location>
</feature>
<evidence type="ECO:0000256" key="1">
    <source>
        <dbReference type="SAM" id="MobiDB-lite"/>
    </source>
</evidence>
<keyword evidence="3" id="KW-0969">Cilium</keyword>
<feature type="compositionally biased region" description="Pro residues" evidence="1">
    <location>
        <begin position="381"/>
        <end position="390"/>
    </location>
</feature>
<keyword evidence="3" id="KW-0282">Flagellum</keyword>
<sequence length="390" mass="41255">MESVARQQSDDPGQAGADRDGSAAPAPGQVLRRLIAERDRARAAAGPSARQVAEFRLERAAATALARAAEKQLRLPVFVEKVERSGMVPAELPELLPERALLAVIGGRRDALGVVAVCPDLLAALIEMQAIGRVTSRPAPPRKPTRTDAAISADFVNALLAELGRECAAQPGCPDFGAFRYATYLDDPRPLLLMLEEGEMARLDFRFRLGSGGQRDGRLMIALPVEPGTLADPPSPGAGNRAQLPVPAGTPPAPATLAGPVQQAPVRLAGILCRRRLSLHQLRSLTPGSLLPLPQNVLDEARVETARGQLLARGRLGEKDGFHAVRLRDIGQDAAPATPSPAQDGWRAEGFGPPPEGMTPADQAELPLADLDHPDAFRPAEPLPPMVSTG</sequence>
<evidence type="ECO:0000313" key="4">
    <source>
        <dbReference type="Proteomes" id="UP000256941"/>
    </source>
</evidence>
<dbReference type="Pfam" id="PF01052">
    <property type="entry name" value="FliMN_C"/>
    <property type="match status" value="1"/>
</dbReference>
<feature type="domain" description="Flagellar motor switch protein FliN-like C-terminal" evidence="2">
    <location>
        <begin position="261"/>
        <end position="330"/>
    </location>
</feature>
<dbReference type="RefSeq" id="WP_116221034.1">
    <property type="nucleotide sequence ID" value="NZ_CP038196.1"/>
</dbReference>
<proteinExistence type="predicted"/>
<organism evidence="3 4">
    <name type="scientific">Paracoccus versutus</name>
    <name type="common">Thiobacillus versutus</name>
    <dbReference type="NCBI Taxonomy" id="34007"/>
    <lineage>
        <taxon>Bacteria</taxon>
        <taxon>Pseudomonadati</taxon>
        <taxon>Pseudomonadota</taxon>
        <taxon>Alphaproteobacteria</taxon>
        <taxon>Rhodobacterales</taxon>
        <taxon>Paracoccaceae</taxon>
        <taxon>Paracoccus</taxon>
    </lineage>
</organism>